<evidence type="ECO:0000313" key="4">
    <source>
        <dbReference type="Proteomes" id="UP000244197"/>
    </source>
</evidence>
<dbReference type="RefSeq" id="WP_108187665.1">
    <property type="nucleotide sequence ID" value="NZ_PIFK01000018.1"/>
</dbReference>
<dbReference type="InterPro" id="IPR011010">
    <property type="entry name" value="DNA_brk_join_enz"/>
</dbReference>
<keyword evidence="2" id="KW-0472">Membrane</keyword>
<dbReference type="AlphaFoldDB" id="A0A2T5EW40"/>
<keyword evidence="2" id="KW-1133">Transmembrane helix</keyword>
<proteinExistence type="predicted"/>
<dbReference type="EMBL" id="PIFK01000018">
    <property type="protein sequence ID" value="PTP35343.1"/>
    <property type="molecule type" value="Genomic_DNA"/>
</dbReference>
<dbReference type="GO" id="GO:0003677">
    <property type="term" value="F:DNA binding"/>
    <property type="evidence" value="ECO:0007669"/>
    <property type="project" value="InterPro"/>
</dbReference>
<comment type="caution">
    <text evidence="3">The sequence shown here is derived from an EMBL/GenBank/DDBJ whole genome shotgun (WGS) entry which is preliminary data.</text>
</comment>
<organism evidence="3 4">
    <name type="scientific">Vibrio splendidus</name>
    <dbReference type="NCBI Taxonomy" id="29497"/>
    <lineage>
        <taxon>Bacteria</taxon>
        <taxon>Pseudomonadati</taxon>
        <taxon>Pseudomonadota</taxon>
        <taxon>Gammaproteobacteria</taxon>
        <taxon>Vibrionales</taxon>
        <taxon>Vibrionaceae</taxon>
        <taxon>Vibrio</taxon>
    </lineage>
</organism>
<dbReference type="Proteomes" id="UP000244197">
    <property type="component" value="Unassembled WGS sequence"/>
</dbReference>
<sequence length="683" mass="78833">MSEKAVNQGIKELVEPFQLIDIAKNTSYSKPRWMINDSIYDHVWLTSRTGLDISYFRKHKDKAMKVNFDRMVSDNESLTAPINKPLLRDIQHSLLYLDARGKITRPLRARDILVSVVKLIKHANEIRQANSMPLVRSLEQIRFEELKDFLQAFNVSPEIFHDALDITESRYGDLALVDWIELKGELGLKSRELESLKHALRRYYKSKEGEDEGGRESLDSQWHVNDTEDELFDLRKWNNSRPLREYPAVNELDFDIDVDLYPSEKTISNVISQLEAIYTARTAQKYKFLYSPSTLFVNGKALFDEMRDSVKTPLIPVDTYLHSISEALRFVRNYGSALRQYIAQLSRSEVDEIKVRVGCSRSSRKLQEEVFEKTPVPDALRSLNITSWCDDGDLSSFSQFRNEISVAVTIRLYVAAMWILIASFVASRITSMKNLKRNCFVQSPIDGLFDLVLRIPKSSERVELEDVHRPIPDLIFDYGLEFALLNNEIEERRGICINENDQFLFGGFLSHRSFNASCADSLKAQIRPLGGDYINTCLDLFSDWSDSPLIGGKRWYPRSHQYRRTFAVIYFNFSDHVGLEELSWFMGHSSLDQTFHYAEVAPSSEWIEEAEASIARIGASLSKVIHGDNDVKRIVNKAREKASVSLVLEPLVRTLIEDHKKKTGEHVRFRRIGDNNIFFYFSK</sequence>
<dbReference type="GO" id="GO:0015074">
    <property type="term" value="P:DNA integration"/>
    <property type="evidence" value="ECO:0007669"/>
    <property type="project" value="InterPro"/>
</dbReference>
<evidence type="ECO:0000256" key="1">
    <source>
        <dbReference type="ARBA" id="ARBA00023172"/>
    </source>
</evidence>
<reference evidence="3 4" key="1">
    <citation type="submission" date="2017-11" db="EMBL/GenBank/DDBJ databases">
        <title>Population delineation of vibrios coincides with oyster pathogenicity.</title>
        <authorList>
            <person name="Bruto M."/>
            <person name="Labreuche Y."/>
            <person name="James A."/>
            <person name="Piel D."/>
            <person name="Chenivesse S."/>
            <person name="Petton B."/>
            <person name="Polz M.F."/>
            <person name="Le Roux F."/>
        </authorList>
    </citation>
    <scope>NUCLEOTIDE SEQUENCE [LARGE SCALE GENOMIC DNA]</scope>
    <source>
        <strain evidence="3 4">FF_144</strain>
    </source>
</reference>
<evidence type="ECO:0000256" key="2">
    <source>
        <dbReference type="SAM" id="Phobius"/>
    </source>
</evidence>
<keyword evidence="2" id="KW-0812">Transmembrane</keyword>
<dbReference type="Gene3D" id="1.10.443.10">
    <property type="entry name" value="Intergrase catalytic core"/>
    <property type="match status" value="1"/>
</dbReference>
<evidence type="ECO:0000313" key="3">
    <source>
        <dbReference type="EMBL" id="PTP35343.1"/>
    </source>
</evidence>
<gene>
    <name evidence="3" type="ORF">CWO07_10460</name>
</gene>
<feature type="transmembrane region" description="Helical" evidence="2">
    <location>
        <begin position="404"/>
        <end position="427"/>
    </location>
</feature>
<evidence type="ECO:0008006" key="5">
    <source>
        <dbReference type="Google" id="ProtNLM"/>
    </source>
</evidence>
<dbReference type="InterPro" id="IPR013762">
    <property type="entry name" value="Integrase-like_cat_sf"/>
</dbReference>
<protein>
    <recommendedName>
        <fullName evidence="5">Integrase</fullName>
    </recommendedName>
</protein>
<dbReference type="GO" id="GO:0006310">
    <property type="term" value="P:DNA recombination"/>
    <property type="evidence" value="ECO:0007669"/>
    <property type="project" value="UniProtKB-KW"/>
</dbReference>
<dbReference type="SUPFAM" id="SSF56349">
    <property type="entry name" value="DNA breaking-rejoining enzymes"/>
    <property type="match status" value="1"/>
</dbReference>
<accession>A0A2T5EW40</accession>
<name>A0A2T5EW40_VIBSP</name>
<keyword evidence="1" id="KW-0233">DNA recombination</keyword>